<name>A0ABV0JWU8_9CYAN</name>
<evidence type="ECO:0000313" key="1">
    <source>
        <dbReference type="EMBL" id="MEP0867112.1"/>
    </source>
</evidence>
<accession>A0ABV0JWU8</accession>
<evidence type="ECO:0000313" key="2">
    <source>
        <dbReference type="Proteomes" id="UP001442494"/>
    </source>
</evidence>
<gene>
    <name evidence="1" type="ORF">NDI37_21920</name>
</gene>
<protein>
    <submittedName>
        <fullName evidence="1">Uncharacterized protein</fullName>
    </submittedName>
</protein>
<organism evidence="1 2">
    <name type="scientific">Funiculus sociatus GB2-A5</name>
    <dbReference type="NCBI Taxonomy" id="2933946"/>
    <lineage>
        <taxon>Bacteria</taxon>
        <taxon>Bacillati</taxon>
        <taxon>Cyanobacteriota</taxon>
        <taxon>Cyanophyceae</taxon>
        <taxon>Coleofasciculales</taxon>
        <taxon>Coleofasciculaceae</taxon>
        <taxon>Funiculus</taxon>
    </lineage>
</organism>
<dbReference type="Proteomes" id="UP001442494">
    <property type="component" value="Unassembled WGS sequence"/>
</dbReference>
<dbReference type="RefSeq" id="WP_190417161.1">
    <property type="nucleotide sequence ID" value="NZ_JAMPKK010000059.1"/>
</dbReference>
<reference evidence="1 2" key="1">
    <citation type="submission" date="2022-04" db="EMBL/GenBank/DDBJ databases">
        <title>Positive selection, recombination, and allopatry shape intraspecific diversity of widespread and dominant cyanobacteria.</title>
        <authorList>
            <person name="Wei J."/>
            <person name="Shu W."/>
            <person name="Hu C."/>
        </authorList>
    </citation>
    <scope>NUCLEOTIDE SEQUENCE [LARGE SCALE GENOMIC DNA]</scope>
    <source>
        <strain evidence="1 2">GB2-A5</strain>
    </source>
</reference>
<proteinExistence type="predicted"/>
<comment type="caution">
    <text evidence="1">The sequence shown here is derived from an EMBL/GenBank/DDBJ whole genome shotgun (WGS) entry which is preliminary data.</text>
</comment>
<sequence>MRSPSIPGNPLELPNSDRSFRIPMQRLTQLYQRSLFLLGWGRSQFE</sequence>
<keyword evidence="2" id="KW-1185">Reference proteome</keyword>
<dbReference type="EMBL" id="JAMPKK010000059">
    <property type="protein sequence ID" value="MEP0867112.1"/>
    <property type="molecule type" value="Genomic_DNA"/>
</dbReference>